<dbReference type="AlphaFoldDB" id="A0A9P1PA39"/>
<keyword evidence="2" id="KW-0472">Membrane</keyword>
<feature type="transmembrane region" description="Helical" evidence="2">
    <location>
        <begin position="85"/>
        <end position="103"/>
    </location>
</feature>
<evidence type="ECO:0000256" key="1">
    <source>
        <dbReference type="SAM" id="Coils"/>
    </source>
</evidence>
<organism evidence="3 4">
    <name type="scientific">Paraclostridium sordellii</name>
    <name type="common">Clostridium sordellii</name>
    <dbReference type="NCBI Taxonomy" id="1505"/>
    <lineage>
        <taxon>Bacteria</taxon>
        <taxon>Bacillati</taxon>
        <taxon>Bacillota</taxon>
        <taxon>Clostridia</taxon>
        <taxon>Peptostreptococcales</taxon>
        <taxon>Peptostreptococcaceae</taxon>
        <taxon>Paraclostridium</taxon>
    </lineage>
</organism>
<dbReference type="RefSeq" id="WP_057557981.1">
    <property type="nucleotide sequence ID" value="NZ_CDNY01000003.1"/>
</dbReference>
<dbReference type="EMBL" id="CDNY01000003">
    <property type="protein sequence ID" value="CEO32957.1"/>
    <property type="molecule type" value="Genomic_DNA"/>
</dbReference>
<evidence type="ECO:0000313" key="3">
    <source>
        <dbReference type="EMBL" id="CEO32957.1"/>
    </source>
</evidence>
<comment type="caution">
    <text evidence="3">The sequence shown here is derived from an EMBL/GenBank/DDBJ whole genome shotgun (WGS) entry which is preliminary data.</text>
</comment>
<proteinExistence type="predicted"/>
<keyword evidence="1" id="KW-0175">Coiled coil</keyword>
<sequence length="145" mass="17078">MNINEKIEQEYNSYYNSNKNTLSAERKITIYNVLELEKEQKLNEIAKAENIELEFMPIVINVVSVVIYLMNLVKDSKDIFKFGDLGVMLYIIFGWIVILIYLVKSDKDRKKTKQENKKTKEKIENISTKQLVIKRLALEEDNINL</sequence>
<accession>A0A9P1PA39</accession>
<evidence type="ECO:0000313" key="4">
    <source>
        <dbReference type="Proteomes" id="UP000049685"/>
    </source>
</evidence>
<protein>
    <submittedName>
        <fullName evidence="3">Uncharacterized protein</fullName>
    </submittedName>
</protein>
<gene>
    <name evidence="3" type="ORF">UMC4404_09371</name>
</gene>
<keyword evidence="2" id="KW-0812">Transmembrane</keyword>
<evidence type="ECO:0000256" key="2">
    <source>
        <dbReference type="SAM" id="Phobius"/>
    </source>
</evidence>
<reference evidence="4" key="1">
    <citation type="submission" date="2015-01" db="EMBL/GenBank/DDBJ databases">
        <authorList>
            <person name="Aslett A.Martin."/>
            <person name="De Silva Nishadi"/>
        </authorList>
    </citation>
    <scope>NUCLEOTIDE SEQUENCE [LARGE SCALE GENOMIC DNA]</scope>
    <source>
        <strain evidence="4">UMC4404</strain>
    </source>
</reference>
<keyword evidence="2" id="KW-1133">Transmembrane helix</keyword>
<feature type="coiled-coil region" evidence="1">
    <location>
        <begin position="102"/>
        <end position="129"/>
    </location>
</feature>
<feature type="transmembrane region" description="Helical" evidence="2">
    <location>
        <begin position="55"/>
        <end position="73"/>
    </location>
</feature>
<dbReference type="Proteomes" id="UP000049685">
    <property type="component" value="Unassembled WGS sequence"/>
</dbReference>
<name>A0A9P1PA39_PARSO</name>